<dbReference type="Pfam" id="PF16916">
    <property type="entry name" value="ZT_dimer"/>
    <property type="match status" value="1"/>
</dbReference>
<evidence type="ECO:0000313" key="3">
    <source>
        <dbReference type="Proteomes" id="UP000494322"/>
    </source>
</evidence>
<dbReference type="SUPFAM" id="SSF160240">
    <property type="entry name" value="Cation efflux protein cytoplasmic domain-like"/>
    <property type="match status" value="1"/>
</dbReference>
<reference evidence="2 3" key="1">
    <citation type="submission" date="2020-04" db="EMBL/GenBank/DDBJ databases">
        <authorList>
            <person name="Depoorter E."/>
        </authorList>
    </citation>
    <scope>NUCLEOTIDE SEQUENCE [LARGE SCALE GENOMIC DNA]</scope>
    <source>
        <strain evidence="2 3">BCC0132</strain>
    </source>
</reference>
<dbReference type="AlphaFoldDB" id="A0A6J5JPH3"/>
<organism evidence="2 3">
    <name type="scientific">Burkholderia cenocepacia</name>
    <dbReference type="NCBI Taxonomy" id="95486"/>
    <lineage>
        <taxon>Bacteria</taxon>
        <taxon>Pseudomonadati</taxon>
        <taxon>Pseudomonadota</taxon>
        <taxon>Betaproteobacteria</taxon>
        <taxon>Burkholderiales</taxon>
        <taxon>Burkholderiaceae</taxon>
        <taxon>Burkholderia</taxon>
        <taxon>Burkholderia cepacia complex</taxon>
    </lineage>
</organism>
<dbReference type="InterPro" id="IPR027470">
    <property type="entry name" value="Cation_efflux_CTD"/>
</dbReference>
<dbReference type="InterPro" id="IPR036837">
    <property type="entry name" value="Cation_efflux_CTD_sf"/>
</dbReference>
<feature type="domain" description="Cation efflux protein cytoplasmic" evidence="1">
    <location>
        <begin position="2"/>
        <end position="49"/>
    </location>
</feature>
<evidence type="ECO:0000259" key="1">
    <source>
        <dbReference type="Pfam" id="PF16916"/>
    </source>
</evidence>
<protein>
    <submittedName>
        <fullName evidence="2">Cation diffusion facilitator family transporter</fullName>
    </submittedName>
</protein>
<sequence length="138" mass="14702">MGDAALVDAHILVDPKISVSEGHYIAETARARVLTDARVLDALIHVDPENDAARRPALALPPRGEIVARLEAALAQRGLHAAAINLHYLSTGLEIDVTLACDPHETDAALAGRLGADALKREFGARRISFTRTMPAQA</sequence>
<dbReference type="Gene3D" id="3.30.70.1350">
    <property type="entry name" value="Cation efflux protein, cytoplasmic domain"/>
    <property type="match status" value="1"/>
</dbReference>
<accession>A0A6J5JPH3</accession>
<name>A0A6J5JPH3_9BURK</name>
<gene>
    <name evidence="2" type="ORF">BCO9919_05944</name>
</gene>
<dbReference type="Proteomes" id="UP000494322">
    <property type="component" value="Unassembled WGS sequence"/>
</dbReference>
<dbReference type="EMBL" id="CABWIK020000050">
    <property type="protein sequence ID" value="CAB3973774.1"/>
    <property type="molecule type" value="Genomic_DNA"/>
</dbReference>
<proteinExistence type="predicted"/>
<evidence type="ECO:0000313" key="2">
    <source>
        <dbReference type="EMBL" id="CAB3973774.1"/>
    </source>
</evidence>